<reference evidence="3" key="1">
    <citation type="submission" date="2018-07" db="EMBL/GenBank/DDBJ databases">
        <authorList>
            <person name="Blom J."/>
        </authorList>
    </citation>
    <scope>NUCLEOTIDE SEQUENCE [LARGE SCALE GENOMIC DNA]</scope>
    <source>
        <strain evidence="3">CCOS 864</strain>
    </source>
</reference>
<dbReference type="AlphaFoldDB" id="A0A380T1T4"/>
<proteinExistence type="predicted"/>
<keyword evidence="3" id="KW-1185">Reference proteome</keyword>
<dbReference type="EMBL" id="UIDD01000007">
    <property type="protein sequence ID" value="SUQ63540.1"/>
    <property type="molecule type" value="Genomic_DNA"/>
</dbReference>
<dbReference type="RefSeq" id="WP_115087059.1">
    <property type="nucleotide sequence ID" value="NZ_CBCSFG010000014.1"/>
</dbReference>
<feature type="signal peptide" evidence="1">
    <location>
        <begin position="1"/>
        <end position="20"/>
    </location>
</feature>
<sequence>MFSARWTWLALTLLPALTQAATPEPVPLTRVFQDWRVACDNTRRCTAVSGSTDNPGMGLYIVREAGAKGSTRLSAISYDDVALRYEFHLDGRPTEPWKYGSKGREYYYLENDAAVEKLRELRNSDTLSSNSNFGERRVSLQGLSAALLLMDSVQGRIGHPSAFVRPGYQADSRVPPAPAIPKLPRFTLAPALSEAEQQAIGDYMIALSKDELSAAPHQNWQAQAEVYSLDPTHALVRLRYGCAEDGCNHSLYRVSRTAPYQATPLELKAAPEADVAPELYGQISFNPVSGQLKIFREMGKDCGDSSIWQYDGTAMQLKDRRTMWRCDSINEDYWPVTWRAKG</sequence>
<evidence type="ECO:0000256" key="1">
    <source>
        <dbReference type="SAM" id="SignalP"/>
    </source>
</evidence>
<evidence type="ECO:0000313" key="2">
    <source>
        <dbReference type="EMBL" id="SUQ63540.1"/>
    </source>
</evidence>
<accession>A0A380T1T4</accession>
<name>A0A380T1T4_9PSED</name>
<protein>
    <recommendedName>
        <fullName evidence="4">DUF1176 domain-containing protein</fullName>
    </recommendedName>
</protein>
<keyword evidence="1" id="KW-0732">Signal</keyword>
<evidence type="ECO:0008006" key="4">
    <source>
        <dbReference type="Google" id="ProtNLM"/>
    </source>
</evidence>
<dbReference type="InterPro" id="IPR009560">
    <property type="entry name" value="DUF1176"/>
</dbReference>
<feature type="chain" id="PRO_5016912979" description="DUF1176 domain-containing protein" evidence="1">
    <location>
        <begin position="21"/>
        <end position="342"/>
    </location>
</feature>
<dbReference type="Proteomes" id="UP000255177">
    <property type="component" value="Unassembled WGS sequence"/>
</dbReference>
<organism evidence="2 3">
    <name type="scientific">Pseudomonas wadenswilerensis</name>
    <dbReference type="NCBI Taxonomy" id="1785161"/>
    <lineage>
        <taxon>Bacteria</taxon>
        <taxon>Pseudomonadati</taxon>
        <taxon>Pseudomonadota</taxon>
        <taxon>Gammaproteobacteria</taxon>
        <taxon>Pseudomonadales</taxon>
        <taxon>Pseudomonadaceae</taxon>
        <taxon>Pseudomonas</taxon>
    </lineage>
</organism>
<gene>
    <name evidence="2" type="ORF">CCOS864_02992</name>
</gene>
<evidence type="ECO:0000313" key="3">
    <source>
        <dbReference type="Proteomes" id="UP000255177"/>
    </source>
</evidence>
<dbReference type="Pfam" id="PF06674">
    <property type="entry name" value="DUF1176"/>
    <property type="match status" value="1"/>
</dbReference>